<dbReference type="OrthoDB" id="32195at2"/>
<dbReference type="GO" id="GO:0003677">
    <property type="term" value="F:DNA binding"/>
    <property type="evidence" value="ECO:0007669"/>
    <property type="project" value="InterPro"/>
</dbReference>
<keyword evidence="7" id="KW-1185">Reference proteome</keyword>
<dbReference type="Gene3D" id="3.40.50.150">
    <property type="entry name" value="Vaccinia Virus protein VP39"/>
    <property type="match status" value="1"/>
</dbReference>
<evidence type="ECO:0000256" key="1">
    <source>
        <dbReference type="ARBA" id="ARBA00022603"/>
    </source>
</evidence>
<dbReference type="InterPro" id="IPR003356">
    <property type="entry name" value="DNA_methylase_A-5"/>
</dbReference>
<dbReference type="EMBL" id="RQVS01000003">
    <property type="protein sequence ID" value="RRJ87904.1"/>
    <property type="molecule type" value="Genomic_DNA"/>
</dbReference>
<dbReference type="InterPro" id="IPR050953">
    <property type="entry name" value="N4_N6_ade-DNA_methylase"/>
</dbReference>
<accession>A0A3P3VZH6</accession>
<gene>
    <name evidence="6" type="ORF">EG850_03365</name>
</gene>
<organism evidence="6 7">
    <name type="scientific">Gulosibacter macacae</name>
    <dbReference type="NCBI Taxonomy" id="2488791"/>
    <lineage>
        <taxon>Bacteria</taxon>
        <taxon>Bacillati</taxon>
        <taxon>Actinomycetota</taxon>
        <taxon>Actinomycetes</taxon>
        <taxon>Micrococcales</taxon>
        <taxon>Microbacteriaceae</taxon>
        <taxon>Gulosibacter</taxon>
    </lineage>
</organism>
<dbReference type="REBASE" id="415770">
    <property type="entry name" value="M.GspYIMORF3365P"/>
</dbReference>
<feature type="domain" description="DNA methylase adenine-specific" evidence="5">
    <location>
        <begin position="93"/>
        <end position="229"/>
    </location>
</feature>
<protein>
    <submittedName>
        <fullName evidence="6">SAM-dependent methyltransferase</fullName>
    </submittedName>
</protein>
<dbReference type="Pfam" id="PF02384">
    <property type="entry name" value="N6_Mtase"/>
    <property type="match status" value="1"/>
</dbReference>
<evidence type="ECO:0000256" key="4">
    <source>
        <dbReference type="ARBA" id="ARBA00022747"/>
    </source>
</evidence>
<dbReference type="PANTHER" id="PTHR33841">
    <property type="entry name" value="DNA METHYLTRANSFERASE YEEA-RELATED"/>
    <property type="match status" value="1"/>
</dbReference>
<comment type="caution">
    <text evidence="6">The sequence shown here is derived from an EMBL/GenBank/DDBJ whole genome shotgun (WGS) entry which is preliminary data.</text>
</comment>
<dbReference type="PRINTS" id="PR00507">
    <property type="entry name" value="N12N6MTFRASE"/>
</dbReference>
<proteinExistence type="predicted"/>
<dbReference type="SUPFAM" id="SSF53335">
    <property type="entry name" value="S-adenosyl-L-methionine-dependent methyltransferases"/>
    <property type="match status" value="1"/>
</dbReference>
<keyword evidence="4" id="KW-0680">Restriction system</keyword>
<dbReference type="GO" id="GO:0009307">
    <property type="term" value="P:DNA restriction-modification system"/>
    <property type="evidence" value="ECO:0007669"/>
    <property type="project" value="UniProtKB-KW"/>
</dbReference>
<keyword evidence="3" id="KW-0949">S-adenosyl-L-methionine</keyword>
<reference evidence="6 7" key="1">
    <citation type="submission" date="2018-11" db="EMBL/GenBank/DDBJ databases">
        <title>YIM 102482-1 draft genome.</title>
        <authorList>
            <person name="Li G."/>
            <person name="Jiang Y."/>
        </authorList>
    </citation>
    <scope>NUCLEOTIDE SEQUENCE [LARGE SCALE GENOMIC DNA]</scope>
    <source>
        <strain evidence="6 7">YIM 102482-1</strain>
    </source>
</reference>
<name>A0A3P3VZH6_9MICO</name>
<dbReference type="PROSITE" id="PS00092">
    <property type="entry name" value="N6_MTASE"/>
    <property type="match status" value="1"/>
</dbReference>
<dbReference type="InterPro" id="IPR002052">
    <property type="entry name" value="DNA_methylase_N6_adenine_CS"/>
</dbReference>
<keyword evidence="1 6" id="KW-0489">Methyltransferase</keyword>
<dbReference type="GO" id="GO:0009007">
    <property type="term" value="F:site-specific DNA-methyltransferase (adenine-specific) activity"/>
    <property type="evidence" value="ECO:0007669"/>
    <property type="project" value="UniProtKB-EC"/>
</dbReference>
<evidence type="ECO:0000313" key="6">
    <source>
        <dbReference type="EMBL" id="RRJ87904.1"/>
    </source>
</evidence>
<dbReference type="GO" id="GO:0032259">
    <property type="term" value="P:methylation"/>
    <property type="evidence" value="ECO:0007669"/>
    <property type="project" value="UniProtKB-KW"/>
</dbReference>
<dbReference type="InterPro" id="IPR029063">
    <property type="entry name" value="SAM-dependent_MTases_sf"/>
</dbReference>
<dbReference type="AlphaFoldDB" id="A0A3P3VZH6"/>
<dbReference type="PANTHER" id="PTHR33841:SF5">
    <property type="entry name" value="DNA METHYLASE (MODIFICATION METHYLASE) (METHYLTRANSFERASE)-RELATED"/>
    <property type="match status" value="1"/>
</dbReference>
<evidence type="ECO:0000256" key="2">
    <source>
        <dbReference type="ARBA" id="ARBA00022679"/>
    </source>
</evidence>
<sequence length="557" mass="61553">MEGANLTLPGLGHEVALDDYANRSSFSASKVGRVIRALVSTDMSPDLIRQRWLQAVATRTSAARPDIASTLIDVIGVEPVGEDHLKGLTIGEVGVCYEALLALIDRDMRKSAGQYFTPDDAARFMASQSVEFGDGVWLDPCCGVGNLSWHLCSVQPDPGAFVRDRLSLIDKDEIALKSAVAILSADWADNDDHEAVQKLRARSIQRDFLGRSMLPEHDYVIVNPPYARTEANPDFRTSASKDLFAYFLEKVAISSKGFIAVTPASYLSVPKFQILRNVIDEKFAGGEVFVFDNVPDTLFRGYKFGSNNTSKTNFVRAAITVCSPRSANWLITPIIRWSANTRAIMFDECHRLLTPRRIGPHGEWVKITPGLEAVWDKLANSKDTLADLAVDRETIWALDVGLTPRYYISATRRNLDRSSKATLYFATETDRDRAAVVLNSSVPYFWWRALDGGVTLPRRVLMSTPIPQFELSRETVEALWVSEAMNVVVKQNSGRMNENVKHSTELVSQLNTLTMSGASHLKLLYASSMFPLSDMMSPSLDDGGGRNGNYAGKGIGQ</sequence>
<evidence type="ECO:0000313" key="7">
    <source>
        <dbReference type="Proteomes" id="UP000274391"/>
    </source>
</evidence>
<evidence type="ECO:0000259" key="5">
    <source>
        <dbReference type="Pfam" id="PF02384"/>
    </source>
</evidence>
<keyword evidence="2 6" id="KW-0808">Transferase</keyword>
<dbReference type="Proteomes" id="UP000274391">
    <property type="component" value="Unassembled WGS sequence"/>
</dbReference>
<evidence type="ECO:0000256" key="3">
    <source>
        <dbReference type="ARBA" id="ARBA00022691"/>
    </source>
</evidence>
<dbReference type="GO" id="GO:0008170">
    <property type="term" value="F:N-methyltransferase activity"/>
    <property type="evidence" value="ECO:0007669"/>
    <property type="project" value="InterPro"/>
</dbReference>